<gene>
    <name evidence="1" type="ORF">AVEN_62992_1</name>
</gene>
<dbReference type="InterPro" id="IPR027417">
    <property type="entry name" value="P-loop_NTPase"/>
</dbReference>
<proteinExistence type="predicted"/>
<dbReference type="InterPro" id="IPR001806">
    <property type="entry name" value="Small_GTPase"/>
</dbReference>
<accession>A0A4Y2CST8</accession>
<dbReference type="Pfam" id="PF00071">
    <property type="entry name" value="Ras"/>
    <property type="match status" value="1"/>
</dbReference>
<dbReference type="SUPFAM" id="SSF52540">
    <property type="entry name" value="P-loop containing nucleoside triphosphate hydrolases"/>
    <property type="match status" value="1"/>
</dbReference>
<reference evidence="1 2" key="1">
    <citation type="journal article" date="2019" name="Sci. Rep.">
        <title>Orb-weaving spider Araneus ventricosus genome elucidates the spidroin gene catalogue.</title>
        <authorList>
            <person name="Kono N."/>
            <person name="Nakamura H."/>
            <person name="Ohtoshi R."/>
            <person name="Moran D.A.P."/>
            <person name="Shinohara A."/>
            <person name="Yoshida Y."/>
            <person name="Fujiwara M."/>
            <person name="Mori M."/>
            <person name="Tomita M."/>
            <person name="Arakawa K."/>
        </authorList>
    </citation>
    <scope>NUCLEOTIDE SEQUENCE [LARGE SCALE GENOMIC DNA]</scope>
</reference>
<organism evidence="1 2">
    <name type="scientific">Araneus ventricosus</name>
    <name type="common">Orbweaver spider</name>
    <name type="synonym">Epeira ventricosa</name>
    <dbReference type="NCBI Taxonomy" id="182803"/>
    <lineage>
        <taxon>Eukaryota</taxon>
        <taxon>Metazoa</taxon>
        <taxon>Ecdysozoa</taxon>
        <taxon>Arthropoda</taxon>
        <taxon>Chelicerata</taxon>
        <taxon>Arachnida</taxon>
        <taxon>Araneae</taxon>
        <taxon>Araneomorphae</taxon>
        <taxon>Entelegynae</taxon>
        <taxon>Araneoidea</taxon>
        <taxon>Araneidae</taxon>
        <taxon>Araneus</taxon>
    </lineage>
</organism>
<name>A0A4Y2CST8_ARAVE</name>
<dbReference type="PANTHER" id="PTHR47979">
    <property type="entry name" value="DRAB11-RELATED"/>
    <property type="match status" value="1"/>
</dbReference>
<dbReference type="EMBL" id="BGPR01000233">
    <property type="protein sequence ID" value="GBM06748.1"/>
    <property type="molecule type" value="Genomic_DNA"/>
</dbReference>
<dbReference type="SMART" id="SM00173">
    <property type="entry name" value="RAS"/>
    <property type="match status" value="1"/>
</dbReference>
<evidence type="ECO:0000313" key="2">
    <source>
        <dbReference type="Proteomes" id="UP000499080"/>
    </source>
</evidence>
<comment type="caution">
    <text evidence="1">The sequence shown here is derived from an EMBL/GenBank/DDBJ whole genome shotgun (WGS) entry which is preliminary data.</text>
</comment>
<dbReference type="AlphaFoldDB" id="A0A4Y2CST8"/>
<dbReference type="GO" id="GO:0005525">
    <property type="term" value="F:GTP binding"/>
    <property type="evidence" value="ECO:0007669"/>
    <property type="project" value="InterPro"/>
</dbReference>
<dbReference type="Proteomes" id="UP000499080">
    <property type="component" value="Unassembled WGS sequence"/>
</dbReference>
<protein>
    <submittedName>
        <fullName evidence="1">Uncharacterized protein</fullName>
    </submittedName>
</protein>
<evidence type="ECO:0000313" key="1">
    <source>
        <dbReference type="EMBL" id="GBM06748.1"/>
    </source>
</evidence>
<sequence length="225" mass="26180">MKPVARIQGIPRVRNSRNLNPGKDFQTGVENSTRISRMYAPVGVVGFPKSGRKTLAHRFERMEEGTFNQEVPVKNPYGTEIEGEFYPPESNRRFVLILKFYIINQESLPPRYPPLDTRNWNEFCCMIVVFDVTEIKTFHAVPMYLTRMRIHNFNIQRNFLIVGNKSDLRRAHVTRSRPEVSVQTAERMAAQFEGTYHECSAKKPENVWPLLAAIKNFGAKKRYEK</sequence>
<dbReference type="GO" id="GO:0003924">
    <property type="term" value="F:GTPase activity"/>
    <property type="evidence" value="ECO:0007669"/>
    <property type="project" value="InterPro"/>
</dbReference>
<dbReference type="Gene3D" id="3.40.50.300">
    <property type="entry name" value="P-loop containing nucleotide triphosphate hydrolases"/>
    <property type="match status" value="1"/>
</dbReference>
<keyword evidence="2" id="KW-1185">Reference proteome</keyword>
<dbReference type="InterPro" id="IPR050209">
    <property type="entry name" value="Rab_GTPases_membrane_traffic"/>
</dbReference>